<dbReference type="PANTHER" id="PTHR36221">
    <property type="entry name" value="DUF742 DOMAIN-CONTAINING PROTEIN"/>
    <property type="match status" value="1"/>
</dbReference>
<organism evidence="1 2">
    <name type="scientific">Amycolatopsis australiensis</name>
    <dbReference type="NCBI Taxonomy" id="546364"/>
    <lineage>
        <taxon>Bacteria</taxon>
        <taxon>Bacillati</taxon>
        <taxon>Actinomycetota</taxon>
        <taxon>Actinomycetes</taxon>
        <taxon>Pseudonocardiales</taxon>
        <taxon>Pseudonocardiaceae</taxon>
        <taxon>Amycolatopsis</taxon>
    </lineage>
</organism>
<dbReference type="AlphaFoldDB" id="A0A1K1S7S0"/>
<reference evidence="2" key="1">
    <citation type="submission" date="2016-11" db="EMBL/GenBank/DDBJ databases">
        <authorList>
            <person name="Varghese N."/>
            <person name="Submissions S."/>
        </authorList>
    </citation>
    <scope>NUCLEOTIDE SEQUENCE [LARGE SCALE GENOMIC DNA]</scope>
    <source>
        <strain evidence="2">DSM 44671</strain>
    </source>
</reference>
<dbReference type="RefSeq" id="WP_072482163.1">
    <property type="nucleotide sequence ID" value="NZ_FPJG01000006.1"/>
</dbReference>
<dbReference type="Pfam" id="PF05331">
    <property type="entry name" value="DUF742"/>
    <property type="match status" value="1"/>
</dbReference>
<dbReference type="PANTHER" id="PTHR36221:SF1">
    <property type="entry name" value="DUF742 DOMAIN-CONTAINING PROTEIN"/>
    <property type="match status" value="1"/>
</dbReference>
<dbReference type="Proteomes" id="UP000182740">
    <property type="component" value="Unassembled WGS sequence"/>
</dbReference>
<proteinExistence type="predicted"/>
<keyword evidence="2" id="KW-1185">Reference proteome</keyword>
<dbReference type="OrthoDB" id="4244884at2"/>
<sequence>MPDDEAIPVPAKDAPVPRRSRRIRAYALTGGRTTTRHQLLVETLISVPQYDPALSDALMPESRSLYERARVRCSIAELSVGLDLPLGVVRVLIGDLATQGAVFVHPTAHAYHHDTTVLERILDGLKRLPA</sequence>
<evidence type="ECO:0000313" key="2">
    <source>
        <dbReference type="Proteomes" id="UP000182740"/>
    </source>
</evidence>
<protein>
    <recommendedName>
        <fullName evidence="3">DUF742 domain-containing protein</fullName>
    </recommendedName>
</protein>
<accession>A0A1K1S7S0</accession>
<dbReference type="InterPro" id="IPR007995">
    <property type="entry name" value="DUF742"/>
</dbReference>
<dbReference type="STRING" id="546364.SAMN04489730_4975"/>
<evidence type="ECO:0008006" key="3">
    <source>
        <dbReference type="Google" id="ProtNLM"/>
    </source>
</evidence>
<gene>
    <name evidence="1" type="ORF">SAMN04489730_4975</name>
</gene>
<dbReference type="EMBL" id="FPJG01000006">
    <property type="protein sequence ID" value="SFW80432.1"/>
    <property type="molecule type" value="Genomic_DNA"/>
</dbReference>
<name>A0A1K1S7S0_9PSEU</name>
<evidence type="ECO:0000313" key="1">
    <source>
        <dbReference type="EMBL" id="SFW80432.1"/>
    </source>
</evidence>